<organism evidence="1 2">
    <name type="scientific">Geodermatophilus obscurus</name>
    <dbReference type="NCBI Taxonomy" id="1861"/>
    <lineage>
        <taxon>Bacteria</taxon>
        <taxon>Bacillati</taxon>
        <taxon>Actinomycetota</taxon>
        <taxon>Actinomycetes</taxon>
        <taxon>Geodermatophilales</taxon>
        <taxon>Geodermatophilaceae</taxon>
        <taxon>Geodermatophilus</taxon>
    </lineage>
</organism>
<dbReference type="Proteomes" id="UP000184428">
    <property type="component" value="Unassembled WGS sequence"/>
</dbReference>
<dbReference type="AlphaFoldDB" id="A0A1M7SCW5"/>
<dbReference type="RefSeq" id="WP_072913265.1">
    <property type="nucleotide sequence ID" value="NZ_FRDM01000002.1"/>
</dbReference>
<protein>
    <submittedName>
        <fullName evidence="1">Uncharacterized protein</fullName>
    </submittedName>
</protein>
<proteinExistence type="predicted"/>
<accession>A0A1M7SCW5</accession>
<sequence length="104" mass="11510">MRCTAGQNGEVQILATGPDDEHFAAWCEVWAATQCADRPDEREHRGHRLGARIKVAVLREVAATLPAVRRISSYNADANRPMVAVNEALGFRRAGGLSTWLRRI</sequence>
<evidence type="ECO:0000313" key="2">
    <source>
        <dbReference type="Proteomes" id="UP000184428"/>
    </source>
</evidence>
<dbReference type="SUPFAM" id="SSF55729">
    <property type="entry name" value="Acyl-CoA N-acyltransferases (Nat)"/>
    <property type="match status" value="1"/>
</dbReference>
<dbReference type="Gene3D" id="3.40.630.30">
    <property type="match status" value="1"/>
</dbReference>
<dbReference type="OrthoDB" id="4119890at2"/>
<reference evidence="1 2" key="1">
    <citation type="submission" date="2016-12" db="EMBL/GenBank/DDBJ databases">
        <authorList>
            <person name="Song W.-J."/>
            <person name="Kurnit D.M."/>
        </authorList>
    </citation>
    <scope>NUCLEOTIDE SEQUENCE [LARGE SCALE GENOMIC DNA]</scope>
    <source>
        <strain evidence="1 2">DSM 43162</strain>
    </source>
</reference>
<dbReference type="EMBL" id="FRDM01000002">
    <property type="protein sequence ID" value="SHN56345.1"/>
    <property type="molecule type" value="Genomic_DNA"/>
</dbReference>
<dbReference type="InterPro" id="IPR016181">
    <property type="entry name" value="Acyl_CoA_acyltransferase"/>
</dbReference>
<gene>
    <name evidence="1" type="ORF">SAMN05660350_00673</name>
</gene>
<name>A0A1M7SCW5_9ACTN</name>
<evidence type="ECO:0000313" key="1">
    <source>
        <dbReference type="EMBL" id="SHN56345.1"/>
    </source>
</evidence>